<reference evidence="2" key="1">
    <citation type="submission" date="2023-07" db="EMBL/GenBank/DDBJ databases">
        <title>Sorghum-associated microbial communities from plants grown in Nebraska, USA.</title>
        <authorList>
            <person name="Schachtman D."/>
        </authorList>
    </citation>
    <scope>NUCLEOTIDE SEQUENCE</scope>
    <source>
        <strain evidence="2">DS1061</strain>
    </source>
</reference>
<gene>
    <name evidence="2" type="ORF">J2793_006390</name>
</gene>
<dbReference type="AlphaFoldDB" id="A0AB73ILZ0"/>
<dbReference type="Proteomes" id="UP001229486">
    <property type="component" value="Unassembled WGS sequence"/>
</dbReference>
<accession>A0AB73ILZ0</accession>
<dbReference type="RefSeq" id="WP_392395653.1">
    <property type="nucleotide sequence ID" value="NZ_JAURTK010000014.1"/>
</dbReference>
<evidence type="ECO:0000313" key="2">
    <source>
        <dbReference type="EMBL" id="MDP9650915.1"/>
    </source>
</evidence>
<organism evidence="2 3">
    <name type="scientific">Paraburkholderia caledonica</name>
    <dbReference type="NCBI Taxonomy" id="134536"/>
    <lineage>
        <taxon>Bacteria</taxon>
        <taxon>Pseudomonadati</taxon>
        <taxon>Pseudomonadota</taxon>
        <taxon>Betaproteobacteria</taxon>
        <taxon>Burkholderiales</taxon>
        <taxon>Burkholderiaceae</taxon>
        <taxon>Paraburkholderia</taxon>
    </lineage>
</organism>
<name>A0AB73ILZ0_9BURK</name>
<dbReference type="EMBL" id="JAURTK010000014">
    <property type="protein sequence ID" value="MDP9650915.1"/>
    <property type="molecule type" value="Genomic_DNA"/>
</dbReference>
<comment type="caution">
    <text evidence="2">The sequence shown here is derived from an EMBL/GenBank/DDBJ whole genome shotgun (WGS) entry which is preliminary data.</text>
</comment>
<proteinExistence type="predicted"/>
<feature type="region of interest" description="Disordered" evidence="1">
    <location>
        <begin position="1"/>
        <end position="37"/>
    </location>
</feature>
<evidence type="ECO:0000256" key="1">
    <source>
        <dbReference type="SAM" id="MobiDB-lite"/>
    </source>
</evidence>
<sequence>MNLKEGLGVAPANELRHVGSRTKGTMGQTEMDEYEEVTPEGKVIARYTVTEHTNLRGLYPSKSRLSLKRSENRTMEGKWREFNEGEEWFAGRALWLWAPSWKNPRLATADRGDDFEWFYASGPKPEEASWEFPTHCCAPTPPTPPAV</sequence>
<protein>
    <submittedName>
        <fullName evidence="2">Uncharacterized protein</fullName>
    </submittedName>
</protein>
<evidence type="ECO:0000313" key="3">
    <source>
        <dbReference type="Proteomes" id="UP001229486"/>
    </source>
</evidence>